<keyword evidence="3" id="KW-1185">Reference proteome</keyword>
<dbReference type="EMBL" id="DS268433">
    <property type="protein sequence ID" value="EFO97901.1"/>
    <property type="molecule type" value="Genomic_DNA"/>
</dbReference>
<dbReference type="Proteomes" id="UP000008281">
    <property type="component" value="Unassembled WGS sequence"/>
</dbReference>
<dbReference type="InParanoid" id="E3MBR4"/>
<dbReference type="AlphaFoldDB" id="E3MBR4"/>
<feature type="transmembrane region" description="Helical" evidence="1">
    <location>
        <begin position="165"/>
        <end position="187"/>
    </location>
</feature>
<dbReference type="OMA" id="NSSRCHI"/>
<evidence type="ECO:0008006" key="4">
    <source>
        <dbReference type="Google" id="ProtNLM"/>
    </source>
</evidence>
<evidence type="ECO:0000313" key="3">
    <source>
        <dbReference type="Proteomes" id="UP000008281"/>
    </source>
</evidence>
<evidence type="ECO:0000313" key="2">
    <source>
        <dbReference type="EMBL" id="EFO97901.1"/>
    </source>
</evidence>
<keyword evidence="1" id="KW-0472">Membrane</keyword>
<evidence type="ECO:0000256" key="1">
    <source>
        <dbReference type="SAM" id="Phobius"/>
    </source>
</evidence>
<organism evidence="3">
    <name type="scientific">Caenorhabditis remanei</name>
    <name type="common">Caenorhabditis vulgaris</name>
    <dbReference type="NCBI Taxonomy" id="31234"/>
    <lineage>
        <taxon>Eukaryota</taxon>
        <taxon>Metazoa</taxon>
        <taxon>Ecdysozoa</taxon>
        <taxon>Nematoda</taxon>
        <taxon>Chromadorea</taxon>
        <taxon>Rhabditida</taxon>
        <taxon>Rhabditina</taxon>
        <taxon>Rhabditomorpha</taxon>
        <taxon>Rhabditoidea</taxon>
        <taxon>Rhabditidae</taxon>
        <taxon>Peloderinae</taxon>
        <taxon>Caenorhabditis</taxon>
    </lineage>
</organism>
<gene>
    <name evidence="2" type="ORF">CRE_15951</name>
</gene>
<feature type="transmembrane region" description="Helical" evidence="1">
    <location>
        <begin position="49"/>
        <end position="73"/>
    </location>
</feature>
<sequence>MGGKLCCHCSTGLNSSRCHIFSHQVQQMGTLDEGCKLLLFFNYSLPFQILLFCGSLYIFLIWIIGCITLNFQLVGITWSYDMTVVYNDILSPLELYFCSSSLILSFTSYIIILGSIYKKKRKFQNSFSVRAEIGILTQATVLTTYMTTTLVLWHNAEYWFKMTDITLALLNGLWILVTHLNALVLIATNRTVRNQFLSMIGKKSNRKISKIGGSPTVLVNKKISSVVS</sequence>
<dbReference type="eggNOG" id="ENOG502TJJF">
    <property type="taxonomic scope" value="Eukaryota"/>
</dbReference>
<name>E3MBR4_CAERE</name>
<protein>
    <recommendedName>
        <fullName evidence="4">7TM GPCR serpentine receptor class x (Srx) domain-containing protein</fullName>
    </recommendedName>
</protein>
<dbReference type="SUPFAM" id="SSF81321">
    <property type="entry name" value="Family A G protein-coupled receptor-like"/>
    <property type="match status" value="1"/>
</dbReference>
<dbReference type="HOGENOM" id="CLU_1215760_0_0_1"/>
<feature type="transmembrane region" description="Helical" evidence="1">
    <location>
        <begin position="93"/>
        <end position="112"/>
    </location>
</feature>
<proteinExistence type="predicted"/>
<reference evidence="2" key="1">
    <citation type="submission" date="2007-07" db="EMBL/GenBank/DDBJ databases">
        <title>PCAP assembly of the Caenorhabditis remanei genome.</title>
        <authorList>
            <consortium name="The Caenorhabditis remanei Sequencing Consortium"/>
            <person name="Wilson R.K."/>
        </authorList>
    </citation>
    <scope>NUCLEOTIDE SEQUENCE [LARGE SCALE GENOMIC DNA]</scope>
    <source>
        <strain evidence="2">PB4641</strain>
    </source>
</reference>
<keyword evidence="1" id="KW-0812">Transmembrane</keyword>
<dbReference type="OrthoDB" id="5829161at2759"/>
<accession>E3MBR4</accession>
<feature type="transmembrane region" description="Helical" evidence="1">
    <location>
        <begin position="133"/>
        <end position="153"/>
    </location>
</feature>
<keyword evidence="1" id="KW-1133">Transmembrane helix</keyword>